<dbReference type="CDD" id="cd01949">
    <property type="entry name" value="GGDEF"/>
    <property type="match status" value="1"/>
</dbReference>
<dbReference type="Gene3D" id="3.30.70.270">
    <property type="match status" value="1"/>
</dbReference>
<dbReference type="PROSITE" id="PS50887">
    <property type="entry name" value="GGDEF"/>
    <property type="match status" value="1"/>
</dbReference>
<dbReference type="NCBIfam" id="TIGR00254">
    <property type="entry name" value="GGDEF"/>
    <property type="match status" value="1"/>
</dbReference>
<dbReference type="Gene3D" id="3.20.20.450">
    <property type="entry name" value="EAL domain"/>
    <property type="match status" value="1"/>
</dbReference>
<proteinExistence type="predicted"/>
<dbReference type="InterPro" id="IPR043128">
    <property type="entry name" value="Rev_trsase/Diguanyl_cyclase"/>
</dbReference>
<dbReference type="PROSITE" id="PS50883">
    <property type="entry name" value="EAL"/>
    <property type="match status" value="1"/>
</dbReference>
<dbReference type="InterPro" id="IPR001633">
    <property type="entry name" value="EAL_dom"/>
</dbReference>
<dbReference type="EMBL" id="JAKGAS010000001">
    <property type="protein sequence ID" value="MCF2947095.1"/>
    <property type="molecule type" value="Genomic_DNA"/>
</dbReference>
<dbReference type="Pfam" id="PF00563">
    <property type="entry name" value="EAL"/>
    <property type="match status" value="1"/>
</dbReference>
<comment type="caution">
    <text evidence="3">The sequence shown here is derived from an EMBL/GenBank/DDBJ whole genome shotgun (WGS) entry which is preliminary data.</text>
</comment>
<dbReference type="InterPro" id="IPR029787">
    <property type="entry name" value="Nucleotide_cyclase"/>
</dbReference>
<dbReference type="SMART" id="SM00052">
    <property type="entry name" value="EAL"/>
    <property type="match status" value="1"/>
</dbReference>
<dbReference type="Proteomes" id="UP001521137">
    <property type="component" value="Unassembled WGS sequence"/>
</dbReference>
<dbReference type="CDD" id="cd01948">
    <property type="entry name" value="EAL"/>
    <property type="match status" value="1"/>
</dbReference>
<sequence length="679" mass="77545">MTPKLRNTIIFISLFVSIFLVAAYKIGLFNIQLDLLSPKNHTSVYGNASANINQTLTTNNNTHVLKCKVLYNELDNYCAFTILLSNTGDFLDLMHGRDLSKYQFLDMDLDYTAPLGNPNLRVSIRNYKSSYTKKGDYGSLKYNSIAFEPQFDKTTSAMPLSSFSVEDWWIERYNIPSEQSHTEYTNVPFIEILPNEISKISDYEISVNRFILRGEIITEPTLLSFILGFWLILIMVLMQNNAQHLKLMATTDGLTGCSNRRGLMKWVDKNLNRYYKQESITVFYLDLDDFKKINDKYGHNAGDSLLQEFTRRIQKTSKQYFAHNTQNRVFRLAGDEFAIVVFNLKSSQIEIFAKALITNVNLPMNLKTCTLKVSLSMGIVHAIKLTDDIEALIDKADMAMYVAKKQGKNQFKVFDEEIEKNKYFRKNTAEKLRNAISLQSFHLNFMPIYDCKTLSITQVEVLLRCDATNLEGVGPDVFIPIAEEFNIIHDIDMWVIETTLKILQQNKDTLPFAGLVYCINISAVELNHSEFVSKLQSLLNKYKVKPTQIELEITETSLVDINKTAITRLQEIKALGVKLSLDDFGTGYTAFNQLMHYPVNSLKIDKSFIDDLHATNIAKVTMVNTMLSIAQSFDLKTVAEGIETQEQLSFLQGTHCNMVQGYFLSKPLKLDKFLDLVST</sequence>
<name>A0ABS9D2Y0_9ALTE</name>
<dbReference type="SUPFAM" id="SSF55073">
    <property type="entry name" value="Nucleotide cyclase"/>
    <property type="match status" value="1"/>
</dbReference>
<dbReference type="RefSeq" id="WP_235310607.1">
    <property type="nucleotide sequence ID" value="NZ_JAKGAS010000001.1"/>
</dbReference>
<dbReference type="Pfam" id="PF00990">
    <property type="entry name" value="GGDEF"/>
    <property type="match status" value="1"/>
</dbReference>
<dbReference type="InterPro" id="IPR052155">
    <property type="entry name" value="Biofilm_reg_signaling"/>
</dbReference>
<dbReference type="InterPro" id="IPR035919">
    <property type="entry name" value="EAL_sf"/>
</dbReference>
<protein>
    <submittedName>
        <fullName evidence="3">Bifunctional diguanylate cyclase/phosphodiesterase</fullName>
    </submittedName>
</protein>
<dbReference type="InterPro" id="IPR000160">
    <property type="entry name" value="GGDEF_dom"/>
</dbReference>
<dbReference type="PANTHER" id="PTHR44757:SF2">
    <property type="entry name" value="BIOFILM ARCHITECTURE MAINTENANCE PROTEIN MBAA"/>
    <property type="match status" value="1"/>
</dbReference>
<gene>
    <name evidence="3" type="ORF">L0668_03185</name>
</gene>
<evidence type="ECO:0000259" key="2">
    <source>
        <dbReference type="PROSITE" id="PS50887"/>
    </source>
</evidence>
<keyword evidence="4" id="KW-1185">Reference proteome</keyword>
<evidence type="ECO:0000259" key="1">
    <source>
        <dbReference type="PROSITE" id="PS50883"/>
    </source>
</evidence>
<evidence type="ECO:0000313" key="4">
    <source>
        <dbReference type="Proteomes" id="UP001521137"/>
    </source>
</evidence>
<evidence type="ECO:0000313" key="3">
    <source>
        <dbReference type="EMBL" id="MCF2947095.1"/>
    </source>
</evidence>
<dbReference type="PANTHER" id="PTHR44757">
    <property type="entry name" value="DIGUANYLATE CYCLASE DGCP"/>
    <property type="match status" value="1"/>
</dbReference>
<feature type="domain" description="GGDEF" evidence="2">
    <location>
        <begin position="278"/>
        <end position="416"/>
    </location>
</feature>
<reference evidence="3 4" key="1">
    <citation type="submission" date="2022-01" db="EMBL/GenBank/DDBJ databases">
        <title>Paraglaciecola sp. G1-23.</title>
        <authorList>
            <person name="Jin M.S."/>
            <person name="Han D.M."/>
            <person name="Kim H.M."/>
            <person name="Jeon C.O."/>
        </authorList>
    </citation>
    <scope>NUCLEOTIDE SEQUENCE [LARGE SCALE GENOMIC DNA]</scope>
    <source>
        <strain evidence="3 4">G1-23</strain>
    </source>
</reference>
<organism evidence="3 4">
    <name type="scientific">Paraglaciecola algarum</name>
    <dbReference type="NCBI Taxonomy" id="3050085"/>
    <lineage>
        <taxon>Bacteria</taxon>
        <taxon>Pseudomonadati</taxon>
        <taxon>Pseudomonadota</taxon>
        <taxon>Gammaproteobacteria</taxon>
        <taxon>Alteromonadales</taxon>
        <taxon>Alteromonadaceae</taxon>
        <taxon>Paraglaciecola</taxon>
    </lineage>
</organism>
<dbReference type="SUPFAM" id="SSF141868">
    <property type="entry name" value="EAL domain-like"/>
    <property type="match status" value="1"/>
</dbReference>
<accession>A0ABS9D2Y0</accession>
<feature type="domain" description="EAL" evidence="1">
    <location>
        <begin position="425"/>
        <end position="679"/>
    </location>
</feature>
<dbReference type="SMART" id="SM00267">
    <property type="entry name" value="GGDEF"/>
    <property type="match status" value="1"/>
</dbReference>